<dbReference type="PANTHER" id="PTHR22642:SF2">
    <property type="entry name" value="PROTEIN LONG AFTER FAR-RED 3"/>
    <property type="match status" value="1"/>
</dbReference>
<evidence type="ECO:0000313" key="5">
    <source>
        <dbReference type="EMBL" id="CAE7149094.1"/>
    </source>
</evidence>
<evidence type="ECO:0000256" key="1">
    <source>
        <dbReference type="ARBA" id="ARBA00022741"/>
    </source>
</evidence>
<keyword evidence="6" id="KW-1185">Reference proteome</keyword>
<dbReference type="OrthoDB" id="3501663at2759"/>
<dbReference type="InterPro" id="IPR013108">
    <property type="entry name" value="Amidohydro_3"/>
</dbReference>
<evidence type="ECO:0000313" key="6">
    <source>
        <dbReference type="Proteomes" id="UP000649617"/>
    </source>
</evidence>
<dbReference type="SUPFAM" id="SSF52540">
    <property type="entry name" value="P-loop containing nucleoside triphosphate hydrolases"/>
    <property type="match status" value="1"/>
</dbReference>
<evidence type="ECO:0000259" key="3">
    <source>
        <dbReference type="Pfam" id="PF07683"/>
    </source>
</evidence>
<dbReference type="AlphaFoldDB" id="A0A812ILE8"/>
<dbReference type="PANTHER" id="PTHR22642">
    <property type="entry name" value="IMIDAZOLONEPROPIONASE"/>
    <property type="match status" value="1"/>
</dbReference>
<feature type="domain" description="Amidohydrolase 3" evidence="4">
    <location>
        <begin position="44"/>
        <end position="532"/>
    </location>
</feature>
<dbReference type="CDD" id="cd03112">
    <property type="entry name" value="CobW-like"/>
    <property type="match status" value="1"/>
</dbReference>
<dbReference type="InterPro" id="IPR011629">
    <property type="entry name" value="CobW-like_C"/>
</dbReference>
<dbReference type="GO" id="GO:0016810">
    <property type="term" value="F:hydrolase activity, acting on carbon-nitrogen (but not peptide) bonds"/>
    <property type="evidence" value="ECO:0007669"/>
    <property type="project" value="InterPro"/>
</dbReference>
<sequence>MNPSAPRAEAVLVRDGQILEAGPLAKMQPWLSGQPHQVDDRFKDKIICPGFIDPHLHPTMAAVLLPMEFVTAMRWKLPWGTVEPTTTEADFTARMMALHAEKPSDEPLFIWGYHQLWHGEMNRARINAITAERPVVVWHRSFHELYMNDGALAMTSIVEGEIKPDSQIDFANGHFYENGLGFAINRLNPWILAPKQYAAGLERLKSAVHHGGHTSIGDLATGLFDFETEASALADLLEGDDVPFRTRLVAHGLRMSAGGRSVEEGVAMADSLPDRNSHRLRFGKHIKLFSDGAFFSQLAQLKEPGYIDGHHGEWLMPPEMLERNIRAYWHAGYQIHVHVCGDLGLELAIDCLEKMQAEKPRFNHGFTFEHFGFSNHEQIRRIKTLGGQVSANAYYLHELSDIYATKGIGYERASQMSRLGSCFANDINTTLHSDFTMAPAEPLNSAWVAVNRVNHTGEVMCPEERLTQTQALAAITINAARILGFAEETGSITAGKYADFTVLDDDPLTCDPMAIRDLNIHVMDIPITIVGGYLGAGKTTLINRVLNHEGDLSGLAVLVNDFGDVNIDATLIRANAEDDQVFDLTNGCVCCTIQDDFSASLEALQHRDIKHVLFEASGVASPAKLRAQCSYPGFRPTSVFVLVDATQYNRQMKDKYVGHLVQQQVREADVLVVTKASIEDIAGALDGAPDIRHGDDPELFDDLLTRRPTHPTSTGQMQDTPAFTTTTLTQRMPVSLDALEHWLVELPRWVSRIKGFVLTDQGTRLVQGSGQNRALTQYDDAQEITDTHRLVLITAHTHRADELSAIRANWPGA</sequence>
<dbReference type="Gene3D" id="3.30.1220.10">
    <property type="entry name" value="CobW-like, C-terminal domain"/>
    <property type="match status" value="1"/>
</dbReference>
<dbReference type="Pfam" id="PF07969">
    <property type="entry name" value="Amidohydro_3"/>
    <property type="match status" value="1"/>
</dbReference>
<protein>
    <submittedName>
        <fullName evidence="5">YtcJ protein</fullName>
    </submittedName>
</protein>
<dbReference type="Gene3D" id="3.20.20.140">
    <property type="entry name" value="Metal-dependent hydrolases"/>
    <property type="match status" value="1"/>
</dbReference>
<dbReference type="InterPro" id="IPR032466">
    <property type="entry name" value="Metal_Hydrolase"/>
</dbReference>
<proteinExistence type="predicted"/>
<dbReference type="SUPFAM" id="SSF90002">
    <property type="entry name" value="Hypothetical protein YjiA, C-terminal domain"/>
    <property type="match status" value="1"/>
</dbReference>
<organism evidence="5 6">
    <name type="scientific">Symbiodinium pilosum</name>
    <name type="common">Dinoflagellate</name>
    <dbReference type="NCBI Taxonomy" id="2952"/>
    <lineage>
        <taxon>Eukaryota</taxon>
        <taxon>Sar</taxon>
        <taxon>Alveolata</taxon>
        <taxon>Dinophyceae</taxon>
        <taxon>Suessiales</taxon>
        <taxon>Symbiodiniaceae</taxon>
        <taxon>Symbiodinium</taxon>
    </lineage>
</organism>
<keyword evidence="2" id="KW-0143">Chaperone</keyword>
<dbReference type="Gene3D" id="2.30.40.10">
    <property type="entry name" value="Urease, subunit C, domain 1"/>
    <property type="match status" value="1"/>
</dbReference>
<dbReference type="InterPro" id="IPR011059">
    <property type="entry name" value="Metal-dep_hydrolase_composite"/>
</dbReference>
<evidence type="ECO:0000256" key="2">
    <source>
        <dbReference type="ARBA" id="ARBA00023186"/>
    </source>
</evidence>
<accession>A0A812ILE8</accession>
<evidence type="ECO:0000259" key="4">
    <source>
        <dbReference type="Pfam" id="PF07969"/>
    </source>
</evidence>
<dbReference type="Gene3D" id="3.40.50.300">
    <property type="entry name" value="P-loop containing nucleotide triphosphate hydrolases"/>
    <property type="match status" value="1"/>
</dbReference>
<dbReference type="Pfam" id="PF07683">
    <property type="entry name" value="CobW_C"/>
    <property type="match status" value="1"/>
</dbReference>
<dbReference type="InterPro" id="IPR036627">
    <property type="entry name" value="CobW-likC_sf"/>
</dbReference>
<keyword evidence="1" id="KW-0547">Nucleotide-binding</keyword>
<dbReference type="Gene3D" id="3.10.310.70">
    <property type="match status" value="1"/>
</dbReference>
<gene>
    <name evidence="5" type="primary">ytcJ</name>
    <name evidence="5" type="ORF">SPIL2461_LOCUS82</name>
</gene>
<dbReference type="Proteomes" id="UP000649617">
    <property type="component" value="Unassembled WGS sequence"/>
</dbReference>
<dbReference type="SUPFAM" id="SSF51338">
    <property type="entry name" value="Composite domain of metallo-dependent hydrolases"/>
    <property type="match status" value="1"/>
</dbReference>
<dbReference type="EMBL" id="CAJNIZ010000001">
    <property type="protein sequence ID" value="CAE7149094.1"/>
    <property type="molecule type" value="Genomic_DNA"/>
</dbReference>
<reference evidence="5" key="1">
    <citation type="submission" date="2021-02" db="EMBL/GenBank/DDBJ databases">
        <authorList>
            <person name="Dougan E. K."/>
            <person name="Rhodes N."/>
            <person name="Thang M."/>
            <person name="Chan C."/>
        </authorList>
    </citation>
    <scope>NUCLEOTIDE SEQUENCE</scope>
</reference>
<dbReference type="SUPFAM" id="SSF51556">
    <property type="entry name" value="Metallo-dependent hydrolases"/>
    <property type="match status" value="1"/>
</dbReference>
<comment type="caution">
    <text evidence="5">The sequence shown here is derived from an EMBL/GenBank/DDBJ whole genome shotgun (WGS) entry which is preliminary data.</text>
</comment>
<name>A0A812ILE8_SYMPI</name>
<dbReference type="InterPro" id="IPR027417">
    <property type="entry name" value="P-loop_NTPase"/>
</dbReference>
<feature type="domain" description="CobW C-terminal" evidence="3">
    <location>
        <begin position="724"/>
        <end position="800"/>
    </location>
</feature>